<dbReference type="PROSITE" id="PS50893">
    <property type="entry name" value="ABC_TRANSPORTER_2"/>
    <property type="match status" value="1"/>
</dbReference>
<keyword evidence="6" id="KW-1003">Cell membrane</keyword>
<dbReference type="PROSITE" id="PS00211">
    <property type="entry name" value="ABC_TRANSPORTER_1"/>
    <property type="match status" value="1"/>
</dbReference>
<evidence type="ECO:0000256" key="1">
    <source>
        <dbReference type="ARBA" id="ARBA00002579"/>
    </source>
</evidence>
<evidence type="ECO:0000256" key="2">
    <source>
        <dbReference type="ARBA" id="ARBA00004417"/>
    </source>
</evidence>
<dbReference type="InterPro" id="IPR045865">
    <property type="entry name" value="ACT-like_dom_sf"/>
</dbReference>
<dbReference type="InterPro" id="IPR017871">
    <property type="entry name" value="ABC_transporter-like_CS"/>
</dbReference>
<dbReference type="Gene3D" id="3.30.70.260">
    <property type="match status" value="1"/>
</dbReference>
<evidence type="ECO:0000256" key="10">
    <source>
        <dbReference type="ARBA" id="ARBA00022970"/>
    </source>
</evidence>
<keyword evidence="5" id="KW-0813">Transport</keyword>
<dbReference type="CDD" id="cd03258">
    <property type="entry name" value="ABC_MetN_methionine_transporter"/>
    <property type="match status" value="1"/>
</dbReference>
<comment type="function">
    <text evidence="1">Part of the ABC transporter FtsEX involved in cellular division. Important for assembly or stability of the septal ring.</text>
</comment>
<dbReference type="HOGENOM" id="CLU_000604_1_3_6"/>
<dbReference type="SMART" id="SM00930">
    <property type="entry name" value="NIL"/>
    <property type="match status" value="1"/>
</dbReference>
<keyword evidence="8 13" id="KW-0067">ATP-binding</keyword>
<sequence length="341" mass="37494">MIELNGLTKSFSGKAAVKNVNLFIQEGEIFGIIGKSGAGKSTLLRCINLLERPDEGEVIVDGQDLIQLSRKDLSLARHKIAMIFQHFNLLNSKSVYDNIALPMRIQGIDEDSIKQKIDELLPLVELTDKKEAYPSQLSGGQKQRVAIARALSCSPKILLCDEATSALDPETTEAILALLKKINALYGITIVLITHEMDVVKKICKRLSVMENGVLVETIALANVFSKPDSLARGMLYAQLSPELPSCLTSRLADYVTMKPLLRLFFQGEEATVPFISQTSRDLNVDINILLANIDRYDGVTCGVVVIELTAHQLLLEAFLERCKQAGLTVEILGYVLPDGI</sequence>
<proteinExistence type="inferred from homology"/>
<dbReference type="GO" id="GO:0006865">
    <property type="term" value="P:amino acid transport"/>
    <property type="evidence" value="ECO:0007669"/>
    <property type="project" value="UniProtKB-KW"/>
</dbReference>
<keyword evidence="7" id="KW-0547">Nucleotide-binding</keyword>
<dbReference type="InterPro" id="IPR003593">
    <property type="entry name" value="AAA+_ATPase"/>
</dbReference>
<comment type="subcellular location">
    <subcellularLocation>
        <location evidence="2">Cell inner membrane</location>
        <topology evidence="2">Peripheral membrane protein</topology>
    </subcellularLocation>
</comment>
<dbReference type="GO" id="GO:0016887">
    <property type="term" value="F:ATP hydrolysis activity"/>
    <property type="evidence" value="ECO:0007669"/>
    <property type="project" value="InterPro"/>
</dbReference>
<evidence type="ECO:0000256" key="9">
    <source>
        <dbReference type="ARBA" id="ARBA00022967"/>
    </source>
</evidence>
<dbReference type="InterPro" id="IPR027417">
    <property type="entry name" value="P-loop_NTPase"/>
</dbReference>
<evidence type="ECO:0000259" key="12">
    <source>
        <dbReference type="PROSITE" id="PS50893"/>
    </source>
</evidence>
<dbReference type="FunFam" id="3.40.50.300:FF:000056">
    <property type="entry name" value="Cell division ATP-binding protein FtsE"/>
    <property type="match status" value="1"/>
</dbReference>
<evidence type="ECO:0000256" key="8">
    <source>
        <dbReference type="ARBA" id="ARBA00022840"/>
    </source>
</evidence>
<evidence type="ECO:0000256" key="7">
    <source>
        <dbReference type="ARBA" id="ARBA00022741"/>
    </source>
</evidence>
<dbReference type="SMART" id="SM00382">
    <property type="entry name" value="AAA"/>
    <property type="match status" value="1"/>
</dbReference>
<feature type="domain" description="ABC transporter" evidence="12">
    <location>
        <begin position="2"/>
        <end position="237"/>
    </location>
</feature>
<keyword evidence="11" id="KW-0472">Membrane</keyword>
<evidence type="ECO:0000256" key="5">
    <source>
        <dbReference type="ARBA" id="ARBA00022448"/>
    </source>
</evidence>
<dbReference type="Gene3D" id="3.40.50.300">
    <property type="entry name" value="P-loop containing nucleotide triphosphate hydrolases"/>
    <property type="match status" value="1"/>
</dbReference>
<evidence type="ECO:0000313" key="13">
    <source>
        <dbReference type="EMBL" id="CEG57375.1"/>
    </source>
</evidence>
<dbReference type="InterPro" id="IPR050086">
    <property type="entry name" value="MetN_ABC_transporter-like"/>
</dbReference>
<accession>A0A098G792</accession>
<dbReference type="GO" id="GO:0005886">
    <property type="term" value="C:plasma membrane"/>
    <property type="evidence" value="ECO:0007669"/>
    <property type="project" value="UniProtKB-SubCell"/>
</dbReference>
<dbReference type="PANTHER" id="PTHR43166:SF30">
    <property type="entry name" value="METHIONINE IMPORT ATP-BINDING PROTEIN METN"/>
    <property type="match status" value="1"/>
</dbReference>
<gene>
    <name evidence="13" type="primary">metN</name>
    <name evidence="13" type="ORF">LFA_1987</name>
</gene>
<dbReference type="Pfam" id="PF00005">
    <property type="entry name" value="ABC_tran"/>
    <property type="match status" value="1"/>
</dbReference>
<dbReference type="SUPFAM" id="SSF52540">
    <property type="entry name" value="P-loop containing nucleoside triphosphate hydrolases"/>
    <property type="match status" value="1"/>
</dbReference>
<evidence type="ECO:0000256" key="6">
    <source>
        <dbReference type="ARBA" id="ARBA00022475"/>
    </source>
</evidence>
<dbReference type="GO" id="GO:0005524">
    <property type="term" value="F:ATP binding"/>
    <property type="evidence" value="ECO:0007669"/>
    <property type="project" value="UniProtKB-KW"/>
</dbReference>
<keyword evidence="10" id="KW-0029">Amino-acid transport</keyword>
<evidence type="ECO:0000256" key="3">
    <source>
        <dbReference type="ARBA" id="ARBA00005417"/>
    </source>
</evidence>
<reference evidence="14" key="1">
    <citation type="submission" date="2014-09" db="EMBL/GenBank/DDBJ databases">
        <authorList>
            <person name="Gomez-Valero L."/>
        </authorList>
    </citation>
    <scope>NUCLEOTIDE SEQUENCE [LARGE SCALE GENOMIC DNA]</scope>
    <source>
        <strain evidence="14">ATCC700992</strain>
    </source>
</reference>
<dbReference type="KEGG" id="lfa:LFA_1987"/>
<evidence type="ECO:0000256" key="11">
    <source>
        <dbReference type="ARBA" id="ARBA00023136"/>
    </source>
</evidence>
<dbReference type="InterPro" id="IPR018449">
    <property type="entry name" value="NIL_domain"/>
</dbReference>
<evidence type="ECO:0000313" key="14">
    <source>
        <dbReference type="Proteomes" id="UP000032430"/>
    </source>
</evidence>
<dbReference type="EMBL" id="LN614827">
    <property type="protein sequence ID" value="CEG57375.1"/>
    <property type="molecule type" value="Genomic_DNA"/>
</dbReference>
<keyword evidence="14" id="KW-1185">Reference proteome</keyword>
<dbReference type="SUPFAM" id="SSF55021">
    <property type="entry name" value="ACT-like"/>
    <property type="match status" value="1"/>
</dbReference>
<organism evidence="13 14">
    <name type="scientific">Legionella fallonii LLAP-10</name>
    <dbReference type="NCBI Taxonomy" id="1212491"/>
    <lineage>
        <taxon>Bacteria</taxon>
        <taxon>Pseudomonadati</taxon>
        <taxon>Pseudomonadota</taxon>
        <taxon>Gammaproteobacteria</taxon>
        <taxon>Legionellales</taxon>
        <taxon>Legionellaceae</taxon>
        <taxon>Legionella</taxon>
    </lineage>
</organism>
<dbReference type="OrthoDB" id="9802264at2"/>
<dbReference type="Pfam" id="PF09383">
    <property type="entry name" value="NIL"/>
    <property type="match status" value="1"/>
</dbReference>
<keyword evidence="9" id="KW-1278">Translocase</keyword>
<dbReference type="STRING" id="1212491.LFA_1987"/>
<protein>
    <recommendedName>
        <fullName evidence="4">Cell division ATP-binding protein FtsE</fullName>
    </recommendedName>
</protein>
<evidence type="ECO:0000256" key="4">
    <source>
        <dbReference type="ARBA" id="ARBA00020019"/>
    </source>
</evidence>
<dbReference type="PANTHER" id="PTHR43166">
    <property type="entry name" value="AMINO ACID IMPORT ATP-BINDING PROTEIN"/>
    <property type="match status" value="1"/>
</dbReference>
<dbReference type="Proteomes" id="UP000032430">
    <property type="component" value="Chromosome I"/>
</dbReference>
<name>A0A098G792_9GAMM</name>
<comment type="similarity">
    <text evidence="3">Belongs to the ABC transporter superfamily.</text>
</comment>
<dbReference type="InterPro" id="IPR041701">
    <property type="entry name" value="MetN_ABC"/>
</dbReference>
<dbReference type="AlphaFoldDB" id="A0A098G792"/>
<dbReference type="RefSeq" id="WP_045095887.1">
    <property type="nucleotide sequence ID" value="NZ_LN614827.1"/>
</dbReference>
<dbReference type="InterPro" id="IPR003439">
    <property type="entry name" value="ABC_transporter-like_ATP-bd"/>
</dbReference>